<proteinExistence type="predicted"/>
<evidence type="ECO:0000259" key="1">
    <source>
        <dbReference type="Pfam" id="PF07007"/>
    </source>
</evidence>
<comment type="caution">
    <text evidence="2">The sequence shown here is derived from an EMBL/GenBank/DDBJ whole genome shotgun (WGS) entry which is preliminary data.</text>
</comment>
<dbReference type="AlphaFoldDB" id="A0A139SI64"/>
<evidence type="ECO:0000313" key="2">
    <source>
        <dbReference type="EMBL" id="KXU34211.1"/>
    </source>
</evidence>
<dbReference type="EMBL" id="LSZO01000217">
    <property type="protein sequence ID" value="KXU34211.1"/>
    <property type="molecule type" value="Genomic_DNA"/>
</dbReference>
<evidence type="ECO:0000313" key="3">
    <source>
        <dbReference type="Proteomes" id="UP000072660"/>
    </source>
</evidence>
<reference evidence="2 3" key="1">
    <citation type="submission" date="2016-02" db="EMBL/GenBank/DDBJ databases">
        <authorList>
            <person name="Wen L."/>
            <person name="He K."/>
            <person name="Yang H."/>
        </authorList>
    </citation>
    <scope>NUCLEOTIDE SEQUENCE [LARGE SCALE GENOMIC DNA]</scope>
    <source>
        <strain evidence="2 3">CV58</strain>
    </source>
</reference>
<dbReference type="Gene3D" id="1.20.1270.180">
    <property type="match status" value="1"/>
</dbReference>
<sequence>MADSHVIYGTDSEVIYGQCLKKAEVNFAMRECAEEHYLNLKNHLNKVWQALITEHNNAVNEMDEEDSLYKDELLSSFQDLQEAQKKWEEYEEIACRFAETSRDTTYAGECGQRVIKQRIEMLLYALCPGYSEHELCKGLRKQTCFYGMITS</sequence>
<dbReference type="InterPro" id="IPR009739">
    <property type="entry name" value="LprI-like_N"/>
</dbReference>
<dbReference type="Pfam" id="PF07007">
    <property type="entry name" value="LprI"/>
    <property type="match status" value="1"/>
</dbReference>
<feature type="domain" description="Lysozyme inhibitor LprI-like N-terminal" evidence="1">
    <location>
        <begin position="21"/>
        <end position="122"/>
    </location>
</feature>
<keyword evidence="3" id="KW-1185">Reference proteome</keyword>
<gene>
    <name evidence="2" type="ORF">AXE65_07330</name>
</gene>
<accession>A0A139SI64</accession>
<organism evidence="2 3">
    <name type="scientific">Ventosimonas gracilis</name>
    <dbReference type="NCBI Taxonomy" id="1680762"/>
    <lineage>
        <taxon>Bacteria</taxon>
        <taxon>Pseudomonadati</taxon>
        <taxon>Pseudomonadota</taxon>
        <taxon>Gammaproteobacteria</taxon>
        <taxon>Pseudomonadales</taxon>
        <taxon>Ventosimonadaceae</taxon>
        <taxon>Ventosimonas</taxon>
    </lineage>
</organism>
<dbReference type="Proteomes" id="UP000072660">
    <property type="component" value="Unassembled WGS sequence"/>
</dbReference>
<protein>
    <recommendedName>
        <fullName evidence="1">Lysozyme inhibitor LprI-like N-terminal domain-containing protein</fullName>
    </recommendedName>
</protein>
<name>A0A139SI64_9GAMM</name>
<dbReference type="RefSeq" id="WP_068393037.1">
    <property type="nucleotide sequence ID" value="NZ_LSZO01000217.1"/>
</dbReference>